<feature type="chain" id="PRO_5042600334" evidence="3">
    <location>
        <begin position="30"/>
        <end position="640"/>
    </location>
</feature>
<accession>A0AAI8C3Z4</accession>
<sequence length="640" mass="73485">MWSFDFKHIMKKILLTLAICSIALIDAIAQNNPNPGYWQQHVDYKMDVKMDVKKYQYTGTQKLTYTNNSPDTLKAVYFHLYYNAFQPNSDMDALLSNIADPDSRMVDTKTVRGRKVFESRITKLKDNEIGYLKVSKMMQDGEALETKEVGTVLEVTLKKPIAPKSSTVFTMNFDGQAPVMIRRAGRNSKEGVALSMSQWFPKIAEYDFEGWHAEQYLGREFHSVWGDFDVKITLDKNYILGGTGNIVNNNEVGYGYQDAGIDDNSIKKGKELTWHFKAENVLDFTWGADPNFIHDTYDGPDGVKLHFLYKNNPAIIDNWKKLQPVTAELMKFFNENVGPYPYNQYSVIQGGDGGMEYSMCTLITGERSFPSLAGVTAHELAHSWFQHALATNETKHEWMDEGFTSFISDLAMLKILPKDQQEDVNPFGSTYKSYYNLVSKGMQEPLSTHADHYLTNRAYSTSAYSRGSIFLTQLAYLIGWDNMMTTLRTYYNEYKFTHPTPNDFKRVAEKVSGAVLDQYLIDWTQTNNTIDYSILFVEEVQKNQTLVTLGRMGRMGMPLDILVEYEDGSIETFYIPYTSMHWIKPNQYVQYERTVLDGWGWAQPEYKFTINKPKGAIKKIVIDPSQFMADVNQENSIYTK</sequence>
<dbReference type="Gene3D" id="1.10.390.10">
    <property type="entry name" value="Neutral Protease Domain 2"/>
    <property type="match status" value="1"/>
</dbReference>
<dbReference type="InterPro" id="IPR034015">
    <property type="entry name" value="M1_LTA4H"/>
</dbReference>
<dbReference type="SUPFAM" id="SSF55486">
    <property type="entry name" value="Metalloproteases ('zincins'), catalytic domain"/>
    <property type="match status" value="1"/>
</dbReference>
<evidence type="ECO:0000313" key="6">
    <source>
        <dbReference type="Proteomes" id="UP000069030"/>
    </source>
</evidence>
<dbReference type="GO" id="GO:0008237">
    <property type="term" value="F:metallopeptidase activity"/>
    <property type="evidence" value="ECO:0007669"/>
    <property type="project" value="InterPro"/>
</dbReference>
<organism evidence="5 6">
    <name type="scientific">Myroides odoratimimus</name>
    <dbReference type="NCBI Taxonomy" id="76832"/>
    <lineage>
        <taxon>Bacteria</taxon>
        <taxon>Pseudomonadati</taxon>
        <taxon>Bacteroidota</taxon>
        <taxon>Flavobacteriia</taxon>
        <taxon>Flavobacteriales</taxon>
        <taxon>Flavobacteriaceae</taxon>
        <taxon>Myroides</taxon>
    </lineage>
</organism>
<dbReference type="RefSeq" id="WP_058699216.1">
    <property type="nucleotide sequence ID" value="NZ_CP013690.1"/>
</dbReference>
<dbReference type="PANTHER" id="PTHR45726:SF3">
    <property type="entry name" value="LEUKOTRIENE A-4 HYDROLASE"/>
    <property type="match status" value="1"/>
</dbReference>
<protein>
    <submittedName>
        <fullName evidence="5">Peptidase M1</fullName>
    </submittedName>
</protein>
<comment type="cofactor">
    <cofactor evidence="2">
        <name>Zn(2+)</name>
        <dbReference type="ChEBI" id="CHEBI:29105"/>
    </cofactor>
    <text evidence="2">Binds 1 zinc ion per subunit.</text>
</comment>
<keyword evidence="2" id="KW-0862">Zinc</keyword>
<dbReference type="Pfam" id="PF01433">
    <property type="entry name" value="Peptidase_M1"/>
    <property type="match status" value="1"/>
</dbReference>
<dbReference type="KEGG" id="mod:AS202_05640"/>
<dbReference type="GO" id="GO:0008270">
    <property type="term" value="F:zinc ion binding"/>
    <property type="evidence" value="ECO:0007669"/>
    <property type="project" value="InterPro"/>
</dbReference>
<evidence type="ECO:0000256" key="3">
    <source>
        <dbReference type="SAM" id="SignalP"/>
    </source>
</evidence>
<feature type="binding site" evidence="2">
    <location>
        <position position="382"/>
    </location>
    <ligand>
        <name>Zn(2+)</name>
        <dbReference type="ChEBI" id="CHEBI:29105"/>
        <note>catalytic</note>
    </ligand>
</feature>
<dbReference type="InterPro" id="IPR014782">
    <property type="entry name" value="Peptidase_M1_dom"/>
</dbReference>
<proteinExistence type="predicted"/>
<feature type="domain" description="Peptidase M1 membrane alanine aminopeptidase" evidence="4">
    <location>
        <begin position="368"/>
        <end position="519"/>
    </location>
</feature>
<feature type="binding site" evidence="2">
    <location>
        <position position="401"/>
    </location>
    <ligand>
        <name>Zn(2+)</name>
        <dbReference type="ChEBI" id="CHEBI:29105"/>
        <note>catalytic</note>
    </ligand>
</feature>
<dbReference type="EMBL" id="CP013690">
    <property type="protein sequence ID" value="ALU25647.1"/>
    <property type="molecule type" value="Genomic_DNA"/>
</dbReference>
<dbReference type="InterPro" id="IPR027268">
    <property type="entry name" value="Peptidase_M4/M1_CTD_sf"/>
</dbReference>
<evidence type="ECO:0000259" key="4">
    <source>
        <dbReference type="Pfam" id="PF01433"/>
    </source>
</evidence>
<feature type="binding site" evidence="2">
    <location>
        <position position="378"/>
    </location>
    <ligand>
        <name>Zn(2+)</name>
        <dbReference type="ChEBI" id="CHEBI:29105"/>
        <note>catalytic</note>
    </ligand>
</feature>
<keyword evidence="3" id="KW-0732">Signal</keyword>
<evidence type="ECO:0000313" key="5">
    <source>
        <dbReference type="EMBL" id="ALU25647.1"/>
    </source>
</evidence>
<dbReference type="PANTHER" id="PTHR45726">
    <property type="entry name" value="LEUKOTRIENE A-4 HYDROLASE"/>
    <property type="match status" value="1"/>
</dbReference>
<dbReference type="CDD" id="cd09604">
    <property type="entry name" value="M1_APN_like"/>
    <property type="match status" value="1"/>
</dbReference>
<reference evidence="5 6" key="1">
    <citation type="journal article" date="2016" name="J. Zhejiang Univ. Sci. B">
        <title>Antibiotic resistance mechanisms of Myroides sp.</title>
        <authorList>
            <person name="Hu S."/>
            <person name="Yuan S."/>
            <person name="Qu H."/>
            <person name="Jiang T."/>
            <person name="Zhou Y."/>
            <person name="Wang M."/>
            <person name="Ming D."/>
        </authorList>
    </citation>
    <scope>NUCLEOTIDE SEQUENCE [LARGE SCALE GENOMIC DNA]</scope>
    <source>
        <strain evidence="5 6">PR63039</strain>
    </source>
</reference>
<evidence type="ECO:0000256" key="1">
    <source>
        <dbReference type="PIRSR" id="PIRSR634015-1"/>
    </source>
</evidence>
<feature type="signal peptide" evidence="3">
    <location>
        <begin position="1"/>
        <end position="29"/>
    </location>
</feature>
<feature type="active site" description="Proton acceptor" evidence="1">
    <location>
        <position position="379"/>
    </location>
</feature>
<gene>
    <name evidence="5" type="ORF">AS202_05640</name>
</gene>
<feature type="active site" description="Proton donor" evidence="1">
    <location>
        <position position="464"/>
    </location>
</feature>
<keyword evidence="2" id="KW-0479">Metal-binding</keyword>
<dbReference type="Proteomes" id="UP000069030">
    <property type="component" value="Chromosome"/>
</dbReference>
<dbReference type="AlphaFoldDB" id="A0AAI8C3Z4"/>
<name>A0AAI8C3Z4_9FLAO</name>
<evidence type="ECO:0000256" key="2">
    <source>
        <dbReference type="PIRSR" id="PIRSR634015-3"/>
    </source>
</evidence>